<keyword evidence="1" id="KW-0472">Membrane</keyword>
<evidence type="ECO:0000256" key="1">
    <source>
        <dbReference type="SAM" id="Phobius"/>
    </source>
</evidence>
<evidence type="ECO:0000313" key="2">
    <source>
        <dbReference type="EMBL" id="KAK7267936.1"/>
    </source>
</evidence>
<proteinExistence type="predicted"/>
<reference evidence="2 3" key="1">
    <citation type="submission" date="2024-01" db="EMBL/GenBank/DDBJ databases">
        <title>The genomes of 5 underutilized Papilionoideae crops provide insights into root nodulation and disease resistanc.</title>
        <authorList>
            <person name="Yuan L."/>
        </authorList>
    </citation>
    <scope>NUCLEOTIDE SEQUENCE [LARGE SCALE GENOMIC DNA]</scope>
    <source>
        <strain evidence="2">ZHUSHIDOU_FW_LH</strain>
        <tissue evidence="2">Leaf</tissue>
    </source>
</reference>
<organism evidence="2 3">
    <name type="scientific">Crotalaria pallida</name>
    <name type="common">Smooth rattlebox</name>
    <name type="synonym">Crotalaria striata</name>
    <dbReference type="NCBI Taxonomy" id="3830"/>
    <lineage>
        <taxon>Eukaryota</taxon>
        <taxon>Viridiplantae</taxon>
        <taxon>Streptophyta</taxon>
        <taxon>Embryophyta</taxon>
        <taxon>Tracheophyta</taxon>
        <taxon>Spermatophyta</taxon>
        <taxon>Magnoliopsida</taxon>
        <taxon>eudicotyledons</taxon>
        <taxon>Gunneridae</taxon>
        <taxon>Pentapetalae</taxon>
        <taxon>rosids</taxon>
        <taxon>fabids</taxon>
        <taxon>Fabales</taxon>
        <taxon>Fabaceae</taxon>
        <taxon>Papilionoideae</taxon>
        <taxon>50 kb inversion clade</taxon>
        <taxon>genistoids sensu lato</taxon>
        <taxon>core genistoids</taxon>
        <taxon>Crotalarieae</taxon>
        <taxon>Crotalaria</taxon>
    </lineage>
</organism>
<keyword evidence="1" id="KW-0812">Transmembrane</keyword>
<sequence>MEMTWRMLSCVVRSKHQSLRQFIIFFSSFYHLPCSVFTVLIVHSLYLSQNTTHSALSPLCVIITVSVSSLTPSSPSLLPLSSLS</sequence>
<dbReference type="EMBL" id="JAYWIO010000004">
    <property type="protein sequence ID" value="KAK7267936.1"/>
    <property type="molecule type" value="Genomic_DNA"/>
</dbReference>
<dbReference type="AlphaFoldDB" id="A0AAN9F2Y2"/>
<name>A0AAN9F2Y2_CROPI</name>
<protein>
    <submittedName>
        <fullName evidence="2">Uncharacterized protein</fullName>
    </submittedName>
</protein>
<accession>A0AAN9F2Y2</accession>
<feature type="transmembrane region" description="Helical" evidence="1">
    <location>
        <begin position="21"/>
        <end position="43"/>
    </location>
</feature>
<keyword evidence="1" id="KW-1133">Transmembrane helix</keyword>
<evidence type="ECO:0000313" key="3">
    <source>
        <dbReference type="Proteomes" id="UP001372338"/>
    </source>
</evidence>
<keyword evidence="3" id="KW-1185">Reference proteome</keyword>
<dbReference type="Proteomes" id="UP001372338">
    <property type="component" value="Unassembled WGS sequence"/>
</dbReference>
<comment type="caution">
    <text evidence="2">The sequence shown here is derived from an EMBL/GenBank/DDBJ whole genome shotgun (WGS) entry which is preliminary data.</text>
</comment>
<gene>
    <name evidence="2" type="ORF">RIF29_20617</name>
</gene>